<organism evidence="1 2">
    <name type="scientific">Winogradskyella ouciana</name>
    <dbReference type="NCBI Taxonomy" id="2608631"/>
    <lineage>
        <taxon>Bacteria</taxon>
        <taxon>Pseudomonadati</taxon>
        <taxon>Bacteroidota</taxon>
        <taxon>Flavobacteriia</taxon>
        <taxon>Flavobacteriales</taxon>
        <taxon>Flavobacteriaceae</taxon>
        <taxon>Winogradskyella</taxon>
    </lineage>
</organism>
<protein>
    <submittedName>
        <fullName evidence="1">Uncharacterized protein</fullName>
    </submittedName>
</protein>
<sequence>MKFKIFALALVAFVGMQAQEKKEETDKTNKDKMVVTKTKIINVMENGEMVQKKVMIKTTKEQKIKTDPSYEGTINAPRVFPATKVSKVIYIDNDEDPFYDSQSELTFYQHDGKTYAFNPTDTGFEISEKESNETLANARFSNNADVYLLETGDYSGIGYFRNGMFVIEYYDDDGTLIVKKFNDSKL</sequence>
<dbReference type="AlphaFoldDB" id="A0A7K1GCQ1"/>
<evidence type="ECO:0000313" key="2">
    <source>
        <dbReference type="Proteomes" id="UP000447545"/>
    </source>
</evidence>
<comment type="caution">
    <text evidence="1">The sequence shown here is derived from an EMBL/GenBank/DDBJ whole genome shotgun (WGS) entry which is preliminary data.</text>
</comment>
<keyword evidence="2" id="KW-1185">Reference proteome</keyword>
<name>A0A7K1GCQ1_9FLAO</name>
<evidence type="ECO:0000313" key="1">
    <source>
        <dbReference type="EMBL" id="MTE25629.1"/>
    </source>
</evidence>
<accession>A0A7K1GCQ1</accession>
<gene>
    <name evidence="1" type="ORF">F1003_01690</name>
</gene>
<dbReference type="EMBL" id="WJYA01000002">
    <property type="protein sequence ID" value="MTE25629.1"/>
    <property type="molecule type" value="Genomic_DNA"/>
</dbReference>
<reference evidence="1 2" key="1">
    <citation type="submission" date="2019-11" db="EMBL/GenBank/DDBJ databases">
        <title>Winogradskyella ouciana sp. nov., isolated from the hadal seawater of the Mariana Trench.</title>
        <authorList>
            <person name="Liu R."/>
        </authorList>
    </citation>
    <scope>NUCLEOTIDE SEQUENCE [LARGE SCALE GENOMIC DNA]</scope>
    <source>
        <strain evidence="1 2">ZXX205</strain>
    </source>
</reference>
<dbReference type="Proteomes" id="UP000447545">
    <property type="component" value="Unassembled WGS sequence"/>
</dbReference>
<proteinExistence type="predicted"/>
<dbReference type="RefSeq" id="WP_155087465.1">
    <property type="nucleotide sequence ID" value="NZ_WJYA01000002.1"/>
</dbReference>